<organism evidence="1 2">
    <name type="scientific">Caenorhabditis japonica</name>
    <dbReference type="NCBI Taxonomy" id="281687"/>
    <lineage>
        <taxon>Eukaryota</taxon>
        <taxon>Metazoa</taxon>
        <taxon>Ecdysozoa</taxon>
        <taxon>Nematoda</taxon>
        <taxon>Chromadorea</taxon>
        <taxon>Rhabditida</taxon>
        <taxon>Rhabditina</taxon>
        <taxon>Rhabditomorpha</taxon>
        <taxon>Rhabditoidea</taxon>
        <taxon>Rhabditidae</taxon>
        <taxon>Peloderinae</taxon>
        <taxon>Caenorhabditis</taxon>
    </lineage>
</organism>
<dbReference type="AlphaFoldDB" id="A0A8R1IHD1"/>
<evidence type="ECO:0000313" key="2">
    <source>
        <dbReference type="Proteomes" id="UP000005237"/>
    </source>
</evidence>
<keyword evidence="2" id="KW-1185">Reference proteome</keyword>
<protein>
    <submittedName>
        <fullName evidence="1">Uncharacterized protein</fullName>
    </submittedName>
</protein>
<dbReference type="Proteomes" id="UP000005237">
    <property type="component" value="Unassembled WGS sequence"/>
</dbReference>
<accession>A0A8R1IHD1</accession>
<reference evidence="2" key="1">
    <citation type="submission" date="2010-08" db="EMBL/GenBank/DDBJ databases">
        <authorList>
            <consortium name="Caenorhabditis japonica Sequencing Consortium"/>
            <person name="Wilson R.K."/>
        </authorList>
    </citation>
    <scope>NUCLEOTIDE SEQUENCE [LARGE SCALE GENOMIC DNA]</scope>
    <source>
        <strain evidence="2">DF5081</strain>
    </source>
</reference>
<dbReference type="GO" id="GO:0004185">
    <property type="term" value="F:serine-type carboxypeptidase activity"/>
    <property type="evidence" value="ECO:0007669"/>
    <property type="project" value="InterPro"/>
</dbReference>
<sequence>MSSKTVATDHQTVTFTRSRSKTLLVDPCYSIYYSGYDPYFLYFACYVNPNLPYPPHEEIQKMALRRNFAKKHGLELPSMIYHEPSIAIHGQPDCASHSDHFPYLNSPEVRKALRIPDYVPKYEMCK</sequence>
<reference evidence="1" key="2">
    <citation type="submission" date="2022-06" db="UniProtKB">
        <authorList>
            <consortium name="EnsemblMetazoa"/>
        </authorList>
    </citation>
    <scope>IDENTIFICATION</scope>
    <source>
        <strain evidence="1">DF5081</strain>
    </source>
</reference>
<dbReference type="Pfam" id="PF00450">
    <property type="entry name" value="Peptidase_S10"/>
    <property type="match status" value="1"/>
</dbReference>
<name>A0A8R1IHD1_CAEJA</name>
<evidence type="ECO:0000313" key="1">
    <source>
        <dbReference type="EnsemblMetazoa" id="CJA34680.1"/>
    </source>
</evidence>
<proteinExistence type="predicted"/>
<dbReference type="GO" id="GO:0006508">
    <property type="term" value="P:proteolysis"/>
    <property type="evidence" value="ECO:0007669"/>
    <property type="project" value="InterPro"/>
</dbReference>
<dbReference type="EnsemblMetazoa" id="CJA34680.1">
    <property type="protein sequence ID" value="CJA34680.1"/>
    <property type="gene ID" value="WBGene00210527"/>
</dbReference>
<dbReference type="InterPro" id="IPR001563">
    <property type="entry name" value="Peptidase_S10"/>
</dbReference>